<comment type="caution">
    <text evidence="7">The sequence shown here is derived from an EMBL/GenBank/DDBJ whole genome shotgun (WGS) entry which is preliminary data.</text>
</comment>
<feature type="transmembrane region" description="Helical" evidence="6">
    <location>
        <begin position="205"/>
        <end position="230"/>
    </location>
</feature>
<feature type="transmembrane region" description="Helical" evidence="6">
    <location>
        <begin position="108"/>
        <end position="128"/>
    </location>
</feature>
<evidence type="ECO:0000256" key="1">
    <source>
        <dbReference type="ARBA" id="ARBA00004141"/>
    </source>
</evidence>
<dbReference type="PANTHER" id="PTHR12570">
    <property type="match status" value="1"/>
</dbReference>
<keyword evidence="8" id="KW-1185">Reference proteome</keyword>
<accession>A0A9N9E6T1</accession>
<dbReference type="Proteomes" id="UP000789508">
    <property type="component" value="Unassembled WGS sequence"/>
</dbReference>
<dbReference type="PANTHER" id="PTHR12570:SF92">
    <property type="entry name" value="SPICHTHYIN, ISOFORM B"/>
    <property type="match status" value="1"/>
</dbReference>
<dbReference type="GO" id="GO:0015095">
    <property type="term" value="F:magnesium ion transmembrane transporter activity"/>
    <property type="evidence" value="ECO:0007669"/>
    <property type="project" value="InterPro"/>
</dbReference>
<evidence type="ECO:0000256" key="3">
    <source>
        <dbReference type="ARBA" id="ARBA00022989"/>
    </source>
</evidence>
<dbReference type="InterPro" id="IPR037185">
    <property type="entry name" value="EmrE-like"/>
</dbReference>
<evidence type="ECO:0000313" key="7">
    <source>
        <dbReference type="EMBL" id="CAG8662942.1"/>
    </source>
</evidence>
<dbReference type="OrthoDB" id="6428174at2759"/>
<feature type="compositionally biased region" description="Low complexity" evidence="5">
    <location>
        <begin position="490"/>
        <end position="502"/>
    </location>
</feature>
<keyword evidence="4 6" id="KW-0472">Membrane</keyword>
<feature type="compositionally biased region" description="Polar residues" evidence="5">
    <location>
        <begin position="450"/>
        <end position="461"/>
    </location>
</feature>
<evidence type="ECO:0000256" key="4">
    <source>
        <dbReference type="ARBA" id="ARBA00023136"/>
    </source>
</evidence>
<evidence type="ECO:0000313" key="8">
    <source>
        <dbReference type="Proteomes" id="UP000789508"/>
    </source>
</evidence>
<feature type="transmembrane region" description="Helical" evidence="6">
    <location>
        <begin position="242"/>
        <end position="262"/>
    </location>
</feature>
<evidence type="ECO:0000256" key="5">
    <source>
        <dbReference type="SAM" id="MobiDB-lite"/>
    </source>
</evidence>
<feature type="compositionally biased region" description="Polar residues" evidence="5">
    <location>
        <begin position="473"/>
        <end position="484"/>
    </location>
</feature>
<feature type="region of interest" description="Disordered" evidence="5">
    <location>
        <begin position="445"/>
        <end position="516"/>
    </location>
</feature>
<keyword evidence="2 6" id="KW-0812">Transmembrane</keyword>
<feature type="compositionally biased region" description="Pro residues" evidence="5">
    <location>
        <begin position="503"/>
        <end position="516"/>
    </location>
</feature>
<sequence length="516" mass="55649">MDWLIKRGGIPKTMSNSTASSSTKTMLSDNSTEDPIFKTVGLVLALLSGLFIGSSFIFKKKGLLQANKPGATAGEGYSYLSNGLWWLGMSLMIIGEMCNFIAYAFTQAILVTPLGALSVVISAVLSSIFLEERLTMQGKIGCAQCIFGAIIILMHAPDQQTANTIDEFEHLFIQPIFLTYAGLAILGSIIVRWKIAPKYGSKNMLVYIGICSLIGSLSVVATQGFGRAIVTSIMGENQFTHWFLYFLGGFVIITLLTQLNFLNKALNLFNTAMVTPVYYVTFTSMTMVSSAILFQGFTAPPVNIVSVVLGFFVICSGILLLQTSKSGVDVRGSTIHPDRRISMSSDVSLEPGGPGPFGSFRRYSMNHNGRTHSSHHSNAPIRRSMSLSYSGYSRRGSSNDNNDNILSIVDEQDTATLTSNKGIRGTIDTTAAEISIAMGESPYDKDAVELSNNPSKNTNSHDSSRHSTVRFAESNNGQSPTRTTPFIHATAPSISSTVTTSPPSSPHLILPPPLSP</sequence>
<evidence type="ECO:0000256" key="2">
    <source>
        <dbReference type="ARBA" id="ARBA00022692"/>
    </source>
</evidence>
<dbReference type="EMBL" id="CAJVPS010011106">
    <property type="protein sequence ID" value="CAG8662942.1"/>
    <property type="molecule type" value="Genomic_DNA"/>
</dbReference>
<feature type="transmembrane region" description="Helical" evidence="6">
    <location>
        <begin position="79"/>
        <end position="102"/>
    </location>
</feature>
<feature type="transmembrane region" description="Helical" evidence="6">
    <location>
        <begin position="274"/>
        <end position="297"/>
    </location>
</feature>
<organism evidence="7 8">
    <name type="scientific">Ambispora leptoticha</name>
    <dbReference type="NCBI Taxonomy" id="144679"/>
    <lineage>
        <taxon>Eukaryota</taxon>
        <taxon>Fungi</taxon>
        <taxon>Fungi incertae sedis</taxon>
        <taxon>Mucoromycota</taxon>
        <taxon>Glomeromycotina</taxon>
        <taxon>Glomeromycetes</taxon>
        <taxon>Archaeosporales</taxon>
        <taxon>Ambisporaceae</taxon>
        <taxon>Ambispora</taxon>
    </lineage>
</organism>
<keyword evidence="3 6" id="KW-1133">Transmembrane helix</keyword>
<feature type="transmembrane region" description="Helical" evidence="6">
    <location>
        <begin position="172"/>
        <end position="193"/>
    </location>
</feature>
<dbReference type="InterPro" id="IPR008521">
    <property type="entry name" value="Mg_trans_NIPA"/>
</dbReference>
<dbReference type="Pfam" id="PF05653">
    <property type="entry name" value="Mg_trans_NIPA"/>
    <property type="match status" value="1"/>
</dbReference>
<feature type="transmembrane region" description="Helical" evidence="6">
    <location>
        <begin position="36"/>
        <end position="58"/>
    </location>
</feature>
<dbReference type="SUPFAM" id="SSF103481">
    <property type="entry name" value="Multidrug resistance efflux transporter EmrE"/>
    <property type="match status" value="1"/>
</dbReference>
<gene>
    <name evidence="7" type="ORF">ALEPTO_LOCUS10380</name>
</gene>
<feature type="transmembrane region" description="Helical" evidence="6">
    <location>
        <begin position="303"/>
        <end position="321"/>
    </location>
</feature>
<reference evidence="7" key="1">
    <citation type="submission" date="2021-06" db="EMBL/GenBank/DDBJ databases">
        <authorList>
            <person name="Kallberg Y."/>
            <person name="Tangrot J."/>
            <person name="Rosling A."/>
        </authorList>
    </citation>
    <scope>NUCLEOTIDE SEQUENCE</scope>
    <source>
        <strain evidence="7">FL130A</strain>
    </source>
</reference>
<feature type="non-terminal residue" evidence="7">
    <location>
        <position position="1"/>
    </location>
</feature>
<dbReference type="AlphaFoldDB" id="A0A9N9E6T1"/>
<name>A0A9N9E6T1_9GLOM</name>
<dbReference type="GO" id="GO:0016020">
    <property type="term" value="C:membrane"/>
    <property type="evidence" value="ECO:0007669"/>
    <property type="project" value="UniProtKB-SubCell"/>
</dbReference>
<proteinExistence type="predicted"/>
<protein>
    <submittedName>
        <fullName evidence="7">9095_t:CDS:1</fullName>
    </submittedName>
</protein>
<feature type="transmembrane region" description="Helical" evidence="6">
    <location>
        <begin position="140"/>
        <end position="157"/>
    </location>
</feature>
<evidence type="ECO:0000256" key="6">
    <source>
        <dbReference type="SAM" id="Phobius"/>
    </source>
</evidence>
<comment type="subcellular location">
    <subcellularLocation>
        <location evidence="1">Membrane</location>
        <topology evidence="1">Multi-pass membrane protein</topology>
    </subcellularLocation>
</comment>